<comment type="caution">
    <text evidence="3">The sequence shown here is derived from an EMBL/GenBank/DDBJ whole genome shotgun (WGS) entry which is preliminary data.</text>
</comment>
<feature type="region of interest" description="Disordered" evidence="1">
    <location>
        <begin position="1"/>
        <end position="84"/>
    </location>
</feature>
<gene>
    <name evidence="3" type="ORF">CPB83DRAFT_580456</name>
</gene>
<keyword evidence="4" id="KW-1185">Reference proteome</keyword>
<organism evidence="3 4">
    <name type="scientific">Crepidotus variabilis</name>
    <dbReference type="NCBI Taxonomy" id="179855"/>
    <lineage>
        <taxon>Eukaryota</taxon>
        <taxon>Fungi</taxon>
        <taxon>Dikarya</taxon>
        <taxon>Basidiomycota</taxon>
        <taxon>Agaricomycotina</taxon>
        <taxon>Agaricomycetes</taxon>
        <taxon>Agaricomycetidae</taxon>
        <taxon>Agaricales</taxon>
        <taxon>Agaricineae</taxon>
        <taxon>Crepidotaceae</taxon>
        <taxon>Crepidotus</taxon>
    </lineage>
</organism>
<dbReference type="InterPro" id="IPR053185">
    <property type="entry name" value="SET_domain_protein"/>
</dbReference>
<reference evidence="3" key="1">
    <citation type="submission" date="2020-11" db="EMBL/GenBank/DDBJ databases">
        <authorList>
            <consortium name="DOE Joint Genome Institute"/>
            <person name="Ahrendt S."/>
            <person name="Riley R."/>
            <person name="Andreopoulos W."/>
            <person name="Labutti K."/>
            <person name="Pangilinan J."/>
            <person name="Ruiz-Duenas F.J."/>
            <person name="Barrasa J.M."/>
            <person name="Sanchez-Garcia M."/>
            <person name="Camarero S."/>
            <person name="Miyauchi S."/>
            <person name="Serrano A."/>
            <person name="Linde D."/>
            <person name="Babiker R."/>
            <person name="Drula E."/>
            <person name="Ayuso-Fernandez I."/>
            <person name="Pacheco R."/>
            <person name="Padilla G."/>
            <person name="Ferreira P."/>
            <person name="Barriuso J."/>
            <person name="Kellner H."/>
            <person name="Castanera R."/>
            <person name="Alfaro M."/>
            <person name="Ramirez L."/>
            <person name="Pisabarro A.G."/>
            <person name="Kuo A."/>
            <person name="Tritt A."/>
            <person name="Lipzen A."/>
            <person name="He G."/>
            <person name="Yan M."/>
            <person name="Ng V."/>
            <person name="Cullen D."/>
            <person name="Martin F."/>
            <person name="Rosso M.-N."/>
            <person name="Henrissat B."/>
            <person name="Hibbett D."/>
            <person name="Martinez A.T."/>
            <person name="Grigoriev I.V."/>
        </authorList>
    </citation>
    <scope>NUCLEOTIDE SEQUENCE</scope>
    <source>
        <strain evidence="3">CBS 506.95</strain>
    </source>
</reference>
<dbReference type="OrthoDB" id="5945798at2759"/>
<dbReference type="EMBL" id="MU157830">
    <property type="protein sequence ID" value="KAF9532762.1"/>
    <property type="molecule type" value="Genomic_DNA"/>
</dbReference>
<dbReference type="CDD" id="cd20071">
    <property type="entry name" value="SET_SMYD"/>
    <property type="match status" value="1"/>
</dbReference>
<proteinExistence type="predicted"/>
<feature type="compositionally biased region" description="Basic and acidic residues" evidence="1">
    <location>
        <begin position="50"/>
        <end position="81"/>
    </location>
</feature>
<accession>A0A9P6EPH2</accession>
<dbReference type="PANTHER" id="PTHR47332:SF4">
    <property type="entry name" value="SET DOMAIN-CONTAINING PROTEIN 5"/>
    <property type="match status" value="1"/>
</dbReference>
<evidence type="ECO:0000256" key="1">
    <source>
        <dbReference type="SAM" id="MobiDB-lite"/>
    </source>
</evidence>
<dbReference type="AlphaFoldDB" id="A0A9P6EPH2"/>
<evidence type="ECO:0000259" key="2">
    <source>
        <dbReference type="PROSITE" id="PS50280"/>
    </source>
</evidence>
<protein>
    <recommendedName>
        <fullName evidence="2">SET domain-containing protein</fullName>
    </recommendedName>
</protein>
<dbReference type="SMART" id="SM00317">
    <property type="entry name" value="SET"/>
    <property type="match status" value="1"/>
</dbReference>
<evidence type="ECO:0000313" key="4">
    <source>
        <dbReference type="Proteomes" id="UP000807306"/>
    </source>
</evidence>
<dbReference type="PROSITE" id="PS50280">
    <property type="entry name" value="SET"/>
    <property type="match status" value="1"/>
</dbReference>
<dbReference type="Proteomes" id="UP000807306">
    <property type="component" value="Unassembled WGS sequence"/>
</dbReference>
<dbReference type="InterPro" id="IPR046341">
    <property type="entry name" value="SET_dom_sf"/>
</dbReference>
<feature type="domain" description="SET" evidence="2">
    <location>
        <begin position="127"/>
        <end position="298"/>
    </location>
</feature>
<sequence length="424" mass="47204">MKGFLLKAHAKKASAKARERSAVSRAQLDGQSRQTTETKTSAFPTGKINQTERDRSVLTDSSFDPREPRKEETVSDDKPPEKMSFFSMPQPADADGTSAWLVGNKTAMAQVIDSPGYPSRTPKPPRCDMTVFRQTIDQQKWGIFATGLIKSGELLFAERPLLVAPRSVPKHFRALPCPQYDDGRVMPLVLETYERMLKLSLDRLPADRQKTFMELPNARTELAGYPILGTFFTNNFGIENLKDNTTYDGYAGVCEMGSRFRHSCRPNIMQRFNLASFSFQFYAARDVEANEELFYAFCGVEGSAASRKARLAPYGIACKCSSCLNATPESDLLRTNFQSEIERLTEQTTECWKTGNKIRPEVLGNMLKLEQDMIKEGLDGISEFTAFLMVIGLTLKSMGQSSVAETYLTRCKGVVGIIDGSASA</sequence>
<dbReference type="Pfam" id="PF00856">
    <property type="entry name" value="SET"/>
    <property type="match status" value="1"/>
</dbReference>
<dbReference type="Gene3D" id="2.170.270.10">
    <property type="entry name" value="SET domain"/>
    <property type="match status" value="1"/>
</dbReference>
<evidence type="ECO:0000313" key="3">
    <source>
        <dbReference type="EMBL" id="KAF9532762.1"/>
    </source>
</evidence>
<dbReference type="PANTHER" id="PTHR47332">
    <property type="entry name" value="SET DOMAIN-CONTAINING PROTEIN 5"/>
    <property type="match status" value="1"/>
</dbReference>
<dbReference type="InterPro" id="IPR001214">
    <property type="entry name" value="SET_dom"/>
</dbReference>
<name>A0A9P6EPH2_9AGAR</name>
<feature type="compositionally biased region" description="Polar residues" evidence="1">
    <location>
        <begin position="29"/>
        <end position="49"/>
    </location>
</feature>
<dbReference type="SUPFAM" id="SSF82199">
    <property type="entry name" value="SET domain"/>
    <property type="match status" value="1"/>
</dbReference>